<organism evidence="1 2">
    <name type="scientific">Eubacterium ramulus ATCC 29099</name>
    <dbReference type="NCBI Taxonomy" id="1256908"/>
    <lineage>
        <taxon>Bacteria</taxon>
        <taxon>Bacillati</taxon>
        <taxon>Bacillota</taxon>
        <taxon>Clostridia</taxon>
        <taxon>Eubacteriales</taxon>
        <taxon>Eubacteriaceae</taxon>
        <taxon>Eubacterium</taxon>
    </lineage>
</organism>
<dbReference type="Proteomes" id="UP000016608">
    <property type="component" value="Unassembled WGS sequence"/>
</dbReference>
<accession>U2QPT6</accession>
<dbReference type="EMBL" id="AWVJ01000149">
    <property type="protein sequence ID" value="ERK43333.1"/>
    <property type="molecule type" value="Genomic_DNA"/>
</dbReference>
<reference evidence="1 2" key="1">
    <citation type="submission" date="2013-06" db="EMBL/GenBank/DDBJ databases">
        <authorList>
            <person name="Weinstock G."/>
            <person name="Sodergren E."/>
            <person name="Lobos E.A."/>
            <person name="Fulton L."/>
            <person name="Fulton R."/>
            <person name="Courtney L."/>
            <person name="Fronick C."/>
            <person name="O'Laughlin M."/>
            <person name="Godfrey J."/>
            <person name="Wilson R.M."/>
            <person name="Miner T."/>
            <person name="Farmer C."/>
            <person name="Delehaunty K."/>
            <person name="Cordes M."/>
            <person name="Minx P."/>
            <person name="Tomlinson C."/>
            <person name="Chen J."/>
            <person name="Wollam A."/>
            <person name="Pepin K.H."/>
            <person name="Bhonagiri V."/>
            <person name="Zhang X."/>
            <person name="Warren W."/>
            <person name="Mitreva M."/>
            <person name="Mardis E.R."/>
            <person name="Wilson R.K."/>
        </authorList>
    </citation>
    <scope>NUCLEOTIDE SEQUENCE [LARGE SCALE GENOMIC DNA]</scope>
    <source>
        <strain evidence="1 2">ATCC 29099</strain>
    </source>
</reference>
<comment type="caution">
    <text evidence="1">The sequence shown here is derived from an EMBL/GenBank/DDBJ whole genome shotgun (WGS) entry which is preliminary data.</text>
</comment>
<evidence type="ECO:0000313" key="2">
    <source>
        <dbReference type="Proteomes" id="UP000016608"/>
    </source>
</evidence>
<keyword evidence="2" id="KW-1185">Reference proteome</keyword>
<proteinExistence type="predicted"/>
<gene>
    <name evidence="1" type="ORF">HMPREF0373_02471</name>
</gene>
<evidence type="ECO:0000313" key="1">
    <source>
        <dbReference type="EMBL" id="ERK43333.1"/>
    </source>
</evidence>
<dbReference type="AlphaFoldDB" id="U2QPT6"/>
<name>U2QPT6_EUBRA</name>
<sequence length="51" mass="6106">MPDNEKIADFRICTKEVHRKNFEGKIFESARKRCIGKILRERFSNLHERSA</sequence>
<dbReference type="HOGENOM" id="CLU_3098949_0_0_9"/>
<protein>
    <submittedName>
        <fullName evidence="1">Uncharacterized protein</fullName>
    </submittedName>
</protein>